<dbReference type="STRING" id="1227077.SAMN04515668_3176"/>
<dbReference type="OrthoDB" id="333971at2"/>
<evidence type="ECO:0000256" key="1">
    <source>
        <dbReference type="ARBA" id="ARBA00022729"/>
    </source>
</evidence>
<organism evidence="4 5">
    <name type="scientific">Hymenobacter arizonensis</name>
    <name type="common">Siccationidurans arizonensis</name>
    <dbReference type="NCBI Taxonomy" id="1227077"/>
    <lineage>
        <taxon>Bacteria</taxon>
        <taxon>Pseudomonadati</taxon>
        <taxon>Bacteroidota</taxon>
        <taxon>Cytophagia</taxon>
        <taxon>Cytophagales</taxon>
        <taxon>Hymenobacteraceae</taxon>
        <taxon>Hymenobacter</taxon>
    </lineage>
</organism>
<dbReference type="GO" id="GO:0016787">
    <property type="term" value="F:hydrolase activity"/>
    <property type="evidence" value="ECO:0007669"/>
    <property type="project" value="UniProtKB-KW"/>
</dbReference>
<keyword evidence="1" id="KW-0732">Signal</keyword>
<dbReference type="PROSITE" id="PS51257">
    <property type="entry name" value="PROKAR_LIPOPROTEIN"/>
    <property type="match status" value="1"/>
</dbReference>
<keyword evidence="5" id="KW-1185">Reference proteome</keyword>
<evidence type="ECO:0000259" key="3">
    <source>
        <dbReference type="Pfam" id="PF00149"/>
    </source>
</evidence>
<evidence type="ECO:0000313" key="5">
    <source>
        <dbReference type="Proteomes" id="UP000199029"/>
    </source>
</evidence>
<dbReference type="AlphaFoldDB" id="A0A1I5ZSA4"/>
<evidence type="ECO:0000256" key="2">
    <source>
        <dbReference type="ARBA" id="ARBA00022801"/>
    </source>
</evidence>
<evidence type="ECO:0000313" key="4">
    <source>
        <dbReference type="EMBL" id="SFQ59356.1"/>
    </source>
</evidence>
<accession>A0A1I5ZSA4</accession>
<reference evidence="5" key="1">
    <citation type="submission" date="2016-10" db="EMBL/GenBank/DDBJ databases">
        <authorList>
            <person name="Varghese N."/>
            <person name="Submissions S."/>
        </authorList>
    </citation>
    <scope>NUCLEOTIDE SEQUENCE [LARGE SCALE GENOMIC DNA]</scope>
    <source>
        <strain evidence="5">OR362-8,ATCC BAA-1266,JCM 13504</strain>
    </source>
</reference>
<protein>
    <submittedName>
        <fullName evidence="4">Calcineurin-like phosphoesterase</fullName>
    </submittedName>
</protein>
<name>A0A1I5ZSA4_HYMAR</name>
<dbReference type="InterPro" id="IPR051558">
    <property type="entry name" value="Metallophosphoesterase_PAP"/>
</dbReference>
<dbReference type="EMBL" id="FOXS01000004">
    <property type="protein sequence ID" value="SFQ59356.1"/>
    <property type="molecule type" value="Genomic_DNA"/>
</dbReference>
<dbReference type="Gene3D" id="3.60.21.10">
    <property type="match status" value="2"/>
</dbReference>
<dbReference type="SUPFAM" id="SSF56300">
    <property type="entry name" value="Metallo-dependent phosphatases"/>
    <property type="match status" value="1"/>
</dbReference>
<gene>
    <name evidence="4" type="ORF">SAMN04515668_3176</name>
</gene>
<dbReference type="InterPro" id="IPR004843">
    <property type="entry name" value="Calcineurin-like_PHP"/>
</dbReference>
<keyword evidence="2" id="KW-0378">Hydrolase</keyword>
<dbReference type="InterPro" id="IPR029052">
    <property type="entry name" value="Metallo-depent_PP-like"/>
</dbReference>
<proteinExistence type="predicted"/>
<dbReference type="Pfam" id="PF00149">
    <property type="entry name" value="Metallophos"/>
    <property type="match status" value="1"/>
</dbReference>
<dbReference type="Proteomes" id="UP000199029">
    <property type="component" value="Unassembled WGS sequence"/>
</dbReference>
<dbReference type="PANTHER" id="PTHR10161:SF14">
    <property type="entry name" value="TARTRATE-RESISTANT ACID PHOSPHATASE TYPE 5"/>
    <property type="match status" value="1"/>
</dbReference>
<feature type="domain" description="Calcineurin-like phosphoesterase" evidence="3">
    <location>
        <begin position="62"/>
        <end position="247"/>
    </location>
</feature>
<dbReference type="PANTHER" id="PTHR10161">
    <property type="entry name" value="TARTRATE-RESISTANT ACID PHOSPHATASE TYPE 5"/>
    <property type="match status" value="1"/>
</dbReference>
<sequence length="1246" mass="139667">MLKLLRLLSLPLLLLSTACVKRIYYGPEAGNWRSSAAPDSTKLAYTVYLLGDAGAPKTDPPEPALRLLKSQLDADPNSTLVVLGDNLYHRGLSAEGEPGRAEDERRLDGQLYVAQQYKGRVFFVPGNHDWDYSGPQGLVKIKRQEQYIEQKLNRGNTFVPDNGCPGPFVEQVNDNVVFIGLDTEWWLHRHEKPYGPNSTCSATTEEEFLSQLDQALARHRGKHIVVSAHHPLMTNSNHGGYYSVMDHLFPLRLIRDGLYVPLPVIGSLYPYYRQLGGVDQDLPHYRYKLLSERLQAIFRRYDNVVYTAGHDHNLQLHQTEALTHIVSGSGCKTNHIAEGNNATFVHREKGFVRIRYYQNGESWAEFWTPNGDGATGTLHYRGLLHNRNAKTPPPACDTPTPPDAQPTALADARRKPYPLAGTLLKSSYRQAWLTPVTLPALNLTTAEGGLTPFGISTEEDKFLLRLRSGAGNEYSFRPYRRNALGTAPERYGRALKLSSPAKSEQTWLPSQHPYAPLVVADLERAAGLLSTAPQLLRLPDAECLEPYRQQFGGQAGFLEPDAREYQQEKLPGSPGVVQEINYTSLIQQLERSPAHRIDARAFATMRLLDMLVGDWDRHEQQYEWIITKQGPQTTYRPLAKDRDNAFFLFDGLVPRLVSSSWGIRELQHFGPEIRDIKSLNYAARQLDRRLLGRLQPADWKALADTLQQRLTDPVLQAALRRMPPEVYALHGPEILAKLQARRAQLSQTAEAYGKLLARYTDVYGSNLAERFEVERWADGSTVVAVHLVDAPAGQAPYYSRTFRPDETDEIRLYGLQGRDVYNIRGTAGSRIKVRVIAYQEKGNYQYAYGDTSRTRSYTLNNTIRDKRILDNTTDTNTDFAAGDLINSPASDRFDYTALRPAVAGLFNSADGWVVSAGVRYIPYKFRSSPYGASHRLLYQQFFGNNVGRVSYEGEIKNVAFDLDFIGQAWAFAPVYKMPFRGYGNLPAAETAPPATQAAFGNAYVSAALQKPFASFFAVGGGLLYEHFNLRETRNPELRSRLPEGQGAGFGPRNYLGALLYFRSSVKDNEHNPSRGLVMNAQGSWRQGLNSETGRYGRYQYEVRYYMSPALPLQVTFAGRLGGGLNTGRYAFYQANMVGGGLLPDFSQTVRGYAQTRLLGDRSLYTNLEMRVSLLTSRLYIFPSQLGLLGLYDAGNVWTRQQPGRGPWLSAYGGGAWLALANRLVLSATVASSSEGRYYNLQHGFFF</sequence>